<evidence type="ECO:0000313" key="4">
    <source>
        <dbReference type="Proteomes" id="UP001336835"/>
    </source>
</evidence>
<evidence type="ECO:0000256" key="1">
    <source>
        <dbReference type="SAM" id="SignalP"/>
    </source>
</evidence>
<dbReference type="CDD" id="cd00158">
    <property type="entry name" value="RHOD"/>
    <property type="match status" value="1"/>
</dbReference>
<protein>
    <submittedName>
        <fullName evidence="3">Rhodanese-like domain-containing protein</fullName>
    </submittedName>
</protein>
<feature type="chain" id="PRO_5046945410" evidence="1">
    <location>
        <begin position="23"/>
        <end position="199"/>
    </location>
</feature>
<keyword evidence="4" id="KW-1185">Reference proteome</keyword>
<evidence type="ECO:0000259" key="2">
    <source>
        <dbReference type="PROSITE" id="PS50206"/>
    </source>
</evidence>
<dbReference type="SUPFAM" id="SSF52821">
    <property type="entry name" value="Rhodanese/Cell cycle control phosphatase"/>
    <property type="match status" value="1"/>
</dbReference>
<name>A0ABU7I4E5_9SPHI</name>
<reference evidence="3 4" key="1">
    <citation type="submission" date="2024-01" db="EMBL/GenBank/DDBJ databases">
        <title>Pedobacter sp. nov., isolated from fresh soil.</title>
        <authorList>
            <person name="Le N.T.T."/>
        </authorList>
    </citation>
    <scope>NUCLEOTIDE SEQUENCE [LARGE SCALE GENOMIC DNA]</scope>
    <source>
        <strain evidence="3 4">KR3-3</strain>
    </source>
</reference>
<gene>
    <name evidence="3" type="ORF">VRU48_04435</name>
</gene>
<sequence>MIRKTALIAIFCGLLVSHSSNAQSLKKNEIAKETKKYKKAMVDYQDFKTLVTEVEQHRKKRLVSLDDFLKISSGSNVVILDARSDFRYNRKRLKGAIHLSFTDFTQENLRKLVPDTATKILIYCNNNFIGDQIDFATKSVAPAKSLKKQLSQADKPVMLALNIPTYINLYGYGYKNIYELDELVNVNDKRIKFEGSEAK</sequence>
<dbReference type="InterPro" id="IPR001763">
    <property type="entry name" value="Rhodanese-like_dom"/>
</dbReference>
<keyword evidence="1" id="KW-0732">Signal</keyword>
<feature type="domain" description="Rhodanese" evidence="2">
    <location>
        <begin position="73"/>
        <end position="125"/>
    </location>
</feature>
<dbReference type="RefSeq" id="WP_330106716.1">
    <property type="nucleotide sequence ID" value="NZ_JAZDQT010000001.1"/>
</dbReference>
<dbReference type="PROSITE" id="PS50206">
    <property type="entry name" value="RHODANESE_3"/>
    <property type="match status" value="1"/>
</dbReference>
<dbReference type="InterPro" id="IPR036873">
    <property type="entry name" value="Rhodanese-like_dom_sf"/>
</dbReference>
<feature type="signal peptide" evidence="1">
    <location>
        <begin position="1"/>
        <end position="22"/>
    </location>
</feature>
<evidence type="ECO:0000313" key="3">
    <source>
        <dbReference type="EMBL" id="MEE1944342.1"/>
    </source>
</evidence>
<dbReference type="EMBL" id="JAZDQT010000001">
    <property type="protein sequence ID" value="MEE1944342.1"/>
    <property type="molecule type" value="Genomic_DNA"/>
</dbReference>
<dbReference type="Pfam" id="PF00581">
    <property type="entry name" value="Rhodanese"/>
    <property type="match status" value="1"/>
</dbReference>
<proteinExistence type="predicted"/>
<dbReference type="Proteomes" id="UP001336835">
    <property type="component" value="Unassembled WGS sequence"/>
</dbReference>
<accession>A0ABU7I4E5</accession>
<dbReference type="Gene3D" id="3.40.250.10">
    <property type="entry name" value="Rhodanese-like domain"/>
    <property type="match status" value="1"/>
</dbReference>
<comment type="caution">
    <text evidence="3">The sequence shown here is derived from an EMBL/GenBank/DDBJ whole genome shotgun (WGS) entry which is preliminary data.</text>
</comment>
<organism evidence="3 4">
    <name type="scientific">Pedobacter albus</name>
    <dbReference type="NCBI Taxonomy" id="3113905"/>
    <lineage>
        <taxon>Bacteria</taxon>
        <taxon>Pseudomonadati</taxon>
        <taxon>Bacteroidota</taxon>
        <taxon>Sphingobacteriia</taxon>
        <taxon>Sphingobacteriales</taxon>
        <taxon>Sphingobacteriaceae</taxon>
        <taxon>Pedobacter</taxon>
    </lineage>
</organism>